<dbReference type="NCBIfam" id="TIGR00544">
    <property type="entry name" value="lgt"/>
    <property type="match status" value="1"/>
</dbReference>
<feature type="transmembrane region" description="Helical" evidence="7">
    <location>
        <begin position="114"/>
        <end position="132"/>
    </location>
</feature>
<keyword evidence="4 7" id="KW-0812">Transmembrane</keyword>
<keyword evidence="9" id="KW-1185">Reference proteome</keyword>
<keyword evidence="6 7" id="KW-0472">Membrane</keyword>
<keyword evidence="5 7" id="KW-1133">Transmembrane helix</keyword>
<comment type="pathway">
    <text evidence="7">Protein modification; lipoprotein biosynthesis (diacylglyceryl transfer).</text>
</comment>
<reference evidence="8 9" key="1">
    <citation type="journal article" date="2024" name="Int. J. Mol. Sci.">
        <title>Exploration of Alicyclobacillus spp. Genome in Search of Antibiotic Resistance.</title>
        <authorList>
            <person name="Bucka-Kolendo J."/>
            <person name="Kiousi D.E."/>
            <person name="Dekowska A."/>
            <person name="Mikolajczuk-Szczyrba A."/>
            <person name="Karadedos D.M."/>
            <person name="Michael P."/>
            <person name="Galanis A."/>
            <person name="Sokolowska B."/>
        </authorList>
    </citation>
    <scope>NUCLEOTIDE SEQUENCE [LARGE SCALE GENOMIC DNA]</scope>
    <source>
        <strain evidence="8 9">KKP 3000</strain>
    </source>
</reference>
<evidence type="ECO:0000256" key="2">
    <source>
        <dbReference type="ARBA" id="ARBA00022475"/>
    </source>
</evidence>
<dbReference type="InterPro" id="IPR001640">
    <property type="entry name" value="Lgt"/>
</dbReference>
<evidence type="ECO:0000256" key="4">
    <source>
        <dbReference type="ARBA" id="ARBA00022692"/>
    </source>
</evidence>
<evidence type="ECO:0000256" key="1">
    <source>
        <dbReference type="ARBA" id="ARBA00007150"/>
    </source>
</evidence>
<comment type="function">
    <text evidence="7">Catalyzes the transfer of the diacylglyceryl group from phosphatidylglycerol to the sulfhydryl group of the N-terminal cysteine of a prolipoprotein, the first step in the formation of mature lipoproteins.</text>
</comment>
<feature type="transmembrane region" description="Helical" evidence="7">
    <location>
        <begin position="85"/>
        <end position="107"/>
    </location>
</feature>
<feature type="transmembrane region" description="Helical" evidence="7">
    <location>
        <begin position="47"/>
        <end position="65"/>
    </location>
</feature>
<feature type="transmembrane region" description="Helical" evidence="7">
    <location>
        <begin position="204"/>
        <end position="222"/>
    </location>
</feature>
<accession>A0ABV5ACF7</accession>
<comment type="subcellular location">
    <subcellularLocation>
        <location evidence="7">Cell membrane</location>
        <topology evidence="7">Multi-pass membrane protein</topology>
    </subcellularLocation>
</comment>
<dbReference type="EC" id="2.5.1.145" evidence="7"/>
<comment type="caution">
    <text evidence="8">The sequence shown here is derived from an EMBL/GenBank/DDBJ whole genome shotgun (WGS) entry which is preliminary data.</text>
</comment>
<evidence type="ECO:0000313" key="8">
    <source>
        <dbReference type="EMBL" id="MFB5189882.1"/>
    </source>
</evidence>
<dbReference type="HAMAP" id="MF_01147">
    <property type="entry name" value="Lgt"/>
    <property type="match status" value="1"/>
</dbReference>
<protein>
    <recommendedName>
        <fullName evidence="7">Phosphatidylglycerol--prolipoprotein diacylglyceryl transferase</fullName>
        <ecNumber evidence="7">2.5.1.145</ecNumber>
    </recommendedName>
</protein>
<feature type="transmembrane region" description="Helical" evidence="7">
    <location>
        <begin position="234"/>
        <end position="255"/>
    </location>
</feature>
<comment type="similarity">
    <text evidence="1 7">Belongs to the Lgt family.</text>
</comment>
<evidence type="ECO:0000256" key="3">
    <source>
        <dbReference type="ARBA" id="ARBA00022679"/>
    </source>
</evidence>
<keyword evidence="3 7" id="KW-0808">Transferase</keyword>
<dbReference type="GO" id="GO:0008961">
    <property type="term" value="F:phosphatidylglycerol-prolipoprotein diacylglyceryl transferase activity"/>
    <property type="evidence" value="ECO:0007669"/>
    <property type="project" value="UniProtKB-EC"/>
</dbReference>
<feature type="transmembrane region" description="Helical" evidence="7">
    <location>
        <begin position="170"/>
        <end position="192"/>
    </location>
</feature>
<keyword evidence="2 7" id="KW-1003">Cell membrane</keyword>
<name>A0ABV5ACF7_9BACL</name>
<dbReference type="PANTHER" id="PTHR30589">
    <property type="entry name" value="PROLIPOPROTEIN DIACYLGLYCERYL TRANSFERASE"/>
    <property type="match status" value="1"/>
</dbReference>
<feature type="transmembrane region" description="Helical" evidence="7">
    <location>
        <begin position="15"/>
        <end position="35"/>
    </location>
</feature>
<dbReference type="RefSeq" id="WP_275476310.1">
    <property type="nucleotide sequence ID" value="NZ_CP162940.1"/>
</dbReference>
<dbReference type="PANTHER" id="PTHR30589:SF0">
    <property type="entry name" value="PHOSPHATIDYLGLYCEROL--PROLIPOPROTEIN DIACYLGLYCERYL TRANSFERASE"/>
    <property type="match status" value="1"/>
</dbReference>
<organism evidence="8 9">
    <name type="scientific">Alicyclobacillus fastidiosus</name>
    <dbReference type="NCBI Taxonomy" id="392011"/>
    <lineage>
        <taxon>Bacteria</taxon>
        <taxon>Bacillati</taxon>
        <taxon>Bacillota</taxon>
        <taxon>Bacilli</taxon>
        <taxon>Bacillales</taxon>
        <taxon>Alicyclobacillaceae</taxon>
        <taxon>Alicyclobacillus</taxon>
    </lineage>
</organism>
<dbReference type="EMBL" id="JBDXSU010000004">
    <property type="protein sequence ID" value="MFB5189882.1"/>
    <property type="molecule type" value="Genomic_DNA"/>
</dbReference>
<evidence type="ECO:0000256" key="7">
    <source>
        <dbReference type="HAMAP-Rule" id="MF_01147"/>
    </source>
</evidence>
<gene>
    <name evidence="7 8" type="primary">lgt</name>
    <name evidence="8" type="ORF">KKP3000_003273</name>
</gene>
<dbReference type="Pfam" id="PF01790">
    <property type="entry name" value="LGT"/>
    <property type="match status" value="1"/>
</dbReference>
<sequence>MHSYWFHIGAFPVRSYSTVFALAFLLGLGITLYYAKTKGNPGDAEHWWSLAPLCLVGGILGARFWQVFFFDWGYYSQYPGQIIQVWHGGLSIQGGIVGALIASIIYLWRKKLSFFHFADIGTPGILLGQSIGRDADFMNGSAYGAPTHQNFGILFPSDTLARQQYGNQPLWPAVMWEAQVDIVLMALLFVLLQRKNGWPRGFAFVYYLIVYNICRFFLEMLRGDSPRGVFGWDAAQWTALASALVGVLLAIWVFWKSDRKTPLGIDN</sequence>
<proteinExistence type="inferred from homology"/>
<comment type="catalytic activity">
    <reaction evidence="7">
        <text>L-cysteinyl-[prolipoprotein] + a 1,2-diacyl-sn-glycero-3-phospho-(1'-sn-glycerol) = an S-1,2-diacyl-sn-glyceryl-L-cysteinyl-[prolipoprotein] + sn-glycerol 1-phosphate + H(+)</text>
        <dbReference type="Rhea" id="RHEA:56712"/>
        <dbReference type="Rhea" id="RHEA-COMP:14679"/>
        <dbReference type="Rhea" id="RHEA-COMP:14680"/>
        <dbReference type="ChEBI" id="CHEBI:15378"/>
        <dbReference type="ChEBI" id="CHEBI:29950"/>
        <dbReference type="ChEBI" id="CHEBI:57685"/>
        <dbReference type="ChEBI" id="CHEBI:64716"/>
        <dbReference type="ChEBI" id="CHEBI:140658"/>
        <dbReference type="EC" id="2.5.1.145"/>
    </reaction>
</comment>
<feature type="binding site" evidence="7">
    <location>
        <position position="133"/>
    </location>
    <ligand>
        <name>a 1,2-diacyl-sn-glycero-3-phospho-(1'-sn-glycerol)</name>
        <dbReference type="ChEBI" id="CHEBI:64716"/>
    </ligand>
</feature>
<evidence type="ECO:0000256" key="5">
    <source>
        <dbReference type="ARBA" id="ARBA00022989"/>
    </source>
</evidence>
<evidence type="ECO:0000313" key="9">
    <source>
        <dbReference type="Proteomes" id="UP001579974"/>
    </source>
</evidence>
<dbReference type="Proteomes" id="UP001579974">
    <property type="component" value="Unassembled WGS sequence"/>
</dbReference>
<evidence type="ECO:0000256" key="6">
    <source>
        <dbReference type="ARBA" id="ARBA00023136"/>
    </source>
</evidence>